<evidence type="ECO:0000313" key="17">
    <source>
        <dbReference type="Proteomes" id="UP000887222"/>
    </source>
</evidence>
<feature type="compositionally biased region" description="Basic and acidic residues" evidence="12">
    <location>
        <begin position="810"/>
        <end position="819"/>
    </location>
</feature>
<evidence type="ECO:0000256" key="4">
    <source>
        <dbReference type="ARBA" id="ARBA00022645"/>
    </source>
</evidence>
<keyword evidence="5" id="KW-0645">Protease</keyword>
<dbReference type="SUPFAM" id="SSF56601">
    <property type="entry name" value="beta-lactamase/transpeptidase-like"/>
    <property type="match status" value="1"/>
</dbReference>
<keyword evidence="17" id="KW-1185">Reference proteome</keyword>
<dbReference type="Proteomes" id="UP000887222">
    <property type="component" value="Unassembled WGS sequence"/>
</dbReference>
<dbReference type="InterPro" id="IPR050396">
    <property type="entry name" value="Glycosyltr_51/Transpeptidase"/>
</dbReference>
<dbReference type="InterPro" id="IPR001460">
    <property type="entry name" value="PCN-bd_Tpept"/>
</dbReference>
<accession>A0ABQ4Q8B8</accession>
<evidence type="ECO:0000256" key="5">
    <source>
        <dbReference type="ARBA" id="ARBA00022670"/>
    </source>
</evidence>
<evidence type="ECO:0000256" key="11">
    <source>
        <dbReference type="ARBA" id="ARBA00049902"/>
    </source>
</evidence>
<keyword evidence="4" id="KW-0121">Carboxypeptidase</keyword>
<feature type="compositionally biased region" description="Low complexity" evidence="12">
    <location>
        <begin position="824"/>
        <end position="837"/>
    </location>
</feature>
<evidence type="ECO:0000256" key="12">
    <source>
        <dbReference type="SAM" id="MobiDB-lite"/>
    </source>
</evidence>
<evidence type="ECO:0000256" key="1">
    <source>
        <dbReference type="ARBA" id="ARBA00004752"/>
    </source>
</evidence>
<evidence type="ECO:0000256" key="13">
    <source>
        <dbReference type="SAM" id="Phobius"/>
    </source>
</evidence>
<feature type="transmembrane region" description="Helical" evidence="13">
    <location>
        <begin position="60"/>
        <end position="82"/>
    </location>
</feature>
<dbReference type="EC" id="2.4.99.28" evidence="10"/>
<keyword evidence="6" id="KW-0328">Glycosyltransferase</keyword>
<dbReference type="InterPro" id="IPR001264">
    <property type="entry name" value="Glyco_trans_51"/>
</dbReference>
<dbReference type="EMBL" id="BPMK01000014">
    <property type="protein sequence ID" value="GIZ53020.1"/>
    <property type="molecule type" value="Genomic_DNA"/>
</dbReference>
<keyword evidence="8" id="KW-0378">Hydrolase</keyword>
<evidence type="ECO:0000256" key="6">
    <source>
        <dbReference type="ARBA" id="ARBA00022676"/>
    </source>
</evidence>
<dbReference type="PANTHER" id="PTHR32282">
    <property type="entry name" value="BINDING PROTEIN TRANSPEPTIDASE, PUTATIVE-RELATED"/>
    <property type="match status" value="1"/>
</dbReference>
<keyword evidence="7" id="KW-0808">Transferase</keyword>
<keyword evidence="13" id="KW-0812">Transmembrane</keyword>
<evidence type="ECO:0000256" key="8">
    <source>
        <dbReference type="ARBA" id="ARBA00022801"/>
    </source>
</evidence>
<evidence type="ECO:0000313" key="16">
    <source>
        <dbReference type="EMBL" id="GIZ53020.1"/>
    </source>
</evidence>
<dbReference type="PANTHER" id="PTHR32282:SF33">
    <property type="entry name" value="PEPTIDOGLYCAN GLYCOSYLTRANSFERASE"/>
    <property type="match status" value="1"/>
</dbReference>
<feature type="domain" description="Penicillin-binding protein transpeptidase" evidence="14">
    <location>
        <begin position="457"/>
        <end position="687"/>
    </location>
</feature>
<protein>
    <recommendedName>
        <fullName evidence="10">peptidoglycan glycosyltransferase</fullName>
        <ecNumber evidence="10">2.4.99.28</ecNumber>
    </recommendedName>
</protein>
<organism evidence="16 17">
    <name type="scientific">Noviherbaspirillum aridicola</name>
    <dbReference type="NCBI Taxonomy" id="2849687"/>
    <lineage>
        <taxon>Bacteria</taxon>
        <taxon>Pseudomonadati</taxon>
        <taxon>Pseudomonadota</taxon>
        <taxon>Betaproteobacteria</taxon>
        <taxon>Burkholderiales</taxon>
        <taxon>Oxalobacteraceae</taxon>
        <taxon>Noviherbaspirillum</taxon>
    </lineage>
</organism>
<comment type="catalytic activity">
    <reaction evidence="11">
        <text>[GlcNAc-(1-&gt;4)-Mur2Ac(oyl-L-Ala-gamma-D-Glu-L-Lys-D-Ala-D-Ala)](n)-di-trans,octa-cis-undecaprenyl diphosphate + beta-D-GlcNAc-(1-&gt;4)-Mur2Ac(oyl-L-Ala-gamma-D-Glu-L-Lys-D-Ala-D-Ala)-di-trans,octa-cis-undecaprenyl diphosphate = [GlcNAc-(1-&gt;4)-Mur2Ac(oyl-L-Ala-gamma-D-Glu-L-Lys-D-Ala-D-Ala)](n+1)-di-trans,octa-cis-undecaprenyl diphosphate + di-trans,octa-cis-undecaprenyl diphosphate + H(+)</text>
        <dbReference type="Rhea" id="RHEA:23708"/>
        <dbReference type="Rhea" id="RHEA-COMP:9602"/>
        <dbReference type="Rhea" id="RHEA-COMP:9603"/>
        <dbReference type="ChEBI" id="CHEBI:15378"/>
        <dbReference type="ChEBI" id="CHEBI:58405"/>
        <dbReference type="ChEBI" id="CHEBI:60033"/>
        <dbReference type="ChEBI" id="CHEBI:78435"/>
        <dbReference type="EC" id="2.4.99.28"/>
    </reaction>
</comment>
<evidence type="ECO:0000259" key="15">
    <source>
        <dbReference type="Pfam" id="PF00912"/>
    </source>
</evidence>
<evidence type="ECO:0000256" key="3">
    <source>
        <dbReference type="ARBA" id="ARBA00007739"/>
    </source>
</evidence>
<name>A0ABQ4Q8B8_9BURK</name>
<sequence>MHGGMLAAGTGCQEFILEAHTPSPRRQRLRQLAARAARDFGGVIDKSLGWPRRLLALARALAWCGAGGMLLLIVWTIVLIPFTPAISDLRKAKADAPAIVLSADGRELAVLRRMNREWVELDRISPHVIDALIATEDHRFYQHFGVDLRRTAAGILRTLQGDPEGGSTLTQQLARNLYPEEIGRQRTINRKLKELITALKIEMAYSKQEILLTYLNTMPFLYNAFGIEMAARTYFDKPAARLNVLESATLVGMLKGTSYYNPVLNPERALARRNVVLAQMVKRGKLGQNQFAALKSRPLHLDFERQPEPLGEMPHFTNHLRKWLVDWADRNDYNLYADGLVIHTTIDSRLQAMAQQAATRRLAMLQAVADVEWGMAGERLLSTSVHGYAGMRRQVQPFGHLWRSRPELVDAFVRESGAYRAAIADGAAPDAALAALKADAAFMSRLRADKTRLETGMVALDPLSGAVRAWVGSRDFDVDNFDHVARARRQPGSTFKPFVYGAALEQGMDPQRRFTDREVEIPMGNGSVWRPTDAAAPSGREMSLRDALAYSKNTITAQVMQEAGPHAVAAFARKLGVRDSVLDPVPALALGTSPVSLLEMASAYGTIASGGVYRAPLLVTHITGSDGQELARFASEGERVVSAEVAHELTEMLRAVVERGTGRAVRSQFGVRGEVAGKTGTTQNNTDGWFMLMHPRLVAGAWVGFNDARIAMRSSHWGQGAQTALPVVGEFARRAQQAGLMDSRAHFPQPPASWWDRTMQQVAAWFGWEDEADKPQPDKPRARTRPAAPAPAPAPAPVPAPDDLPPQMDELERIRRQAWEDEAAAAAAPDAASIPAEQTGSVEKLPEAVR</sequence>
<keyword evidence="13" id="KW-0472">Membrane</keyword>
<feature type="compositionally biased region" description="Pro residues" evidence="12">
    <location>
        <begin position="788"/>
        <end position="804"/>
    </location>
</feature>
<dbReference type="InterPro" id="IPR036950">
    <property type="entry name" value="PBP_transglycosylase"/>
</dbReference>
<keyword evidence="9" id="KW-0511">Multifunctional enzyme</keyword>
<dbReference type="Gene3D" id="1.10.3810.10">
    <property type="entry name" value="Biosynthetic peptidoglycan transglycosylase-like"/>
    <property type="match status" value="1"/>
</dbReference>
<feature type="region of interest" description="Disordered" evidence="12">
    <location>
        <begin position="771"/>
        <end position="850"/>
    </location>
</feature>
<comment type="similarity">
    <text evidence="3">In the N-terminal section; belongs to the glycosyltransferase 51 family.</text>
</comment>
<dbReference type="Pfam" id="PF00905">
    <property type="entry name" value="Transpeptidase"/>
    <property type="match status" value="1"/>
</dbReference>
<evidence type="ECO:0000256" key="7">
    <source>
        <dbReference type="ARBA" id="ARBA00022679"/>
    </source>
</evidence>
<dbReference type="Gene3D" id="3.40.710.10">
    <property type="entry name" value="DD-peptidase/beta-lactamase superfamily"/>
    <property type="match status" value="1"/>
</dbReference>
<dbReference type="InterPro" id="IPR023346">
    <property type="entry name" value="Lysozyme-like_dom_sf"/>
</dbReference>
<comment type="similarity">
    <text evidence="2">In the C-terminal section; belongs to the transpeptidase family.</text>
</comment>
<comment type="caution">
    <text evidence="16">The sequence shown here is derived from an EMBL/GenBank/DDBJ whole genome shotgun (WGS) entry which is preliminary data.</text>
</comment>
<evidence type="ECO:0000256" key="10">
    <source>
        <dbReference type="ARBA" id="ARBA00044770"/>
    </source>
</evidence>
<evidence type="ECO:0000256" key="9">
    <source>
        <dbReference type="ARBA" id="ARBA00023268"/>
    </source>
</evidence>
<dbReference type="InterPro" id="IPR012338">
    <property type="entry name" value="Beta-lactam/transpept-like"/>
</dbReference>
<evidence type="ECO:0000259" key="14">
    <source>
        <dbReference type="Pfam" id="PF00905"/>
    </source>
</evidence>
<evidence type="ECO:0000256" key="2">
    <source>
        <dbReference type="ARBA" id="ARBA00007090"/>
    </source>
</evidence>
<proteinExistence type="inferred from homology"/>
<dbReference type="SUPFAM" id="SSF53955">
    <property type="entry name" value="Lysozyme-like"/>
    <property type="match status" value="1"/>
</dbReference>
<feature type="domain" description="Glycosyl transferase family 51" evidence="15">
    <location>
        <begin position="106"/>
        <end position="280"/>
    </location>
</feature>
<reference evidence="16 17" key="1">
    <citation type="journal article" date="2022" name="Int. J. Syst. Evol. Microbiol.">
        <title>Noviherbaspirillum aridicola sp. nov., isolated from an arid soil in Pakistan.</title>
        <authorList>
            <person name="Khan I.U."/>
            <person name="Saqib M."/>
            <person name="Amin A."/>
            <person name="Hussain F."/>
            <person name="Li L."/>
            <person name="Liu Y.H."/>
            <person name="Fang B.Z."/>
            <person name="Ahmed I."/>
            <person name="Li W.J."/>
        </authorList>
    </citation>
    <scope>NUCLEOTIDE SEQUENCE [LARGE SCALE GENOMIC DNA]</scope>
    <source>
        <strain evidence="16 17">NCCP-691</strain>
    </source>
</reference>
<gene>
    <name evidence="16" type="ORF">NCCP691_30340</name>
</gene>
<comment type="pathway">
    <text evidence="1">Cell wall biogenesis; peptidoglycan biosynthesis.</text>
</comment>
<keyword evidence="13" id="KW-1133">Transmembrane helix</keyword>
<dbReference type="Pfam" id="PF00912">
    <property type="entry name" value="Transgly"/>
    <property type="match status" value="1"/>
</dbReference>